<protein>
    <submittedName>
        <fullName evidence="1">Uncharacterized protein</fullName>
    </submittedName>
</protein>
<reference evidence="1" key="2">
    <citation type="journal article" date="2015" name="Data Brief">
        <title>Shoot transcriptome of the giant reed, Arundo donax.</title>
        <authorList>
            <person name="Barrero R.A."/>
            <person name="Guerrero F.D."/>
            <person name="Moolhuijzen P."/>
            <person name="Goolsby J.A."/>
            <person name="Tidwell J."/>
            <person name="Bellgard S.E."/>
            <person name="Bellgard M.I."/>
        </authorList>
    </citation>
    <scope>NUCLEOTIDE SEQUENCE</scope>
    <source>
        <tissue evidence="1">Shoot tissue taken approximately 20 cm above the soil surface</tissue>
    </source>
</reference>
<dbReference type="EMBL" id="GBRH01183004">
    <property type="protein sequence ID" value="JAE14892.1"/>
    <property type="molecule type" value="Transcribed_RNA"/>
</dbReference>
<proteinExistence type="predicted"/>
<reference evidence="1" key="1">
    <citation type="submission" date="2014-09" db="EMBL/GenBank/DDBJ databases">
        <authorList>
            <person name="Magalhaes I.L.F."/>
            <person name="Oliveira U."/>
            <person name="Santos F.R."/>
            <person name="Vidigal T.H.D.A."/>
            <person name="Brescovit A.D."/>
            <person name="Santos A.J."/>
        </authorList>
    </citation>
    <scope>NUCLEOTIDE SEQUENCE</scope>
    <source>
        <tissue evidence="1">Shoot tissue taken approximately 20 cm above the soil surface</tissue>
    </source>
</reference>
<accession>A0A0A9FRI3</accession>
<dbReference type="AlphaFoldDB" id="A0A0A9FRI3"/>
<organism evidence="1">
    <name type="scientific">Arundo donax</name>
    <name type="common">Giant reed</name>
    <name type="synonym">Donax arundinaceus</name>
    <dbReference type="NCBI Taxonomy" id="35708"/>
    <lineage>
        <taxon>Eukaryota</taxon>
        <taxon>Viridiplantae</taxon>
        <taxon>Streptophyta</taxon>
        <taxon>Embryophyta</taxon>
        <taxon>Tracheophyta</taxon>
        <taxon>Spermatophyta</taxon>
        <taxon>Magnoliopsida</taxon>
        <taxon>Liliopsida</taxon>
        <taxon>Poales</taxon>
        <taxon>Poaceae</taxon>
        <taxon>PACMAD clade</taxon>
        <taxon>Arundinoideae</taxon>
        <taxon>Arundineae</taxon>
        <taxon>Arundo</taxon>
    </lineage>
</organism>
<sequence>MLLFACVHCRLPKRKFDVTEMDRLLT</sequence>
<evidence type="ECO:0000313" key="1">
    <source>
        <dbReference type="EMBL" id="JAE14892.1"/>
    </source>
</evidence>
<name>A0A0A9FRI3_ARUDO</name>